<accession>A0A1X0VCU0</accession>
<name>A0A1X0VCU0_LEUPS</name>
<dbReference type="PIRSF" id="PIRSF002741">
    <property type="entry name" value="MppA"/>
    <property type="match status" value="1"/>
</dbReference>
<dbReference type="GO" id="GO:0042597">
    <property type="term" value="C:periplasmic space"/>
    <property type="evidence" value="ECO:0007669"/>
    <property type="project" value="UniProtKB-ARBA"/>
</dbReference>
<dbReference type="EMBL" id="MPLS01000021">
    <property type="protein sequence ID" value="ORI97557.1"/>
    <property type="molecule type" value="Genomic_DNA"/>
</dbReference>
<dbReference type="PANTHER" id="PTHR30290:SF10">
    <property type="entry name" value="PERIPLASMIC OLIGOPEPTIDE-BINDING PROTEIN-RELATED"/>
    <property type="match status" value="1"/>
</dbReference>
<dbReference type="GO" id="GO:1904680">
    <property type="term" value="F:peptide transmembrane transporter activity"/>
    <property type="evidence" value="ECO:0007669"/>
    <property type="project" value="TreeGrafter"/>
</dbReference>
<evidence type="ECO:0000313" key="8">
    <source>
        <dbReference type="Proteomes" id="UP000192288"/>
    </source>
</evidence>
<dbReference type="AlphaFoldDB" id="A0A1X0VCU0"/>
<reference evidence="7 8" key="1">
    <citation type="journal article" date="2017" name="Front. Microbiol.">
        <title>Genomic Characterization of Dairy Associated Leuconostoc Species and Diversity of Leuconostocs in Undefined Mixed Mesophilic Starter Cultures.</title>
        <authorList>
            <person name="Frantzen C.A."/>
            <person name="Kot W."/>
            <person name="Pedersen T.B."/>
            <person name="Ardo Y.M."/>
            <person name="Broadbent J.R."/>
            <person name="Neve H."/>
            <person name="Hansen L.H."/>
            <person name="Dal Bello F."/>
            <person name="Ostlie H.M."/>
            <person name="Kleppen H.P."/>
            <person name="Vogensen F.K."/>
            <person name="Holo H."/>
        </authorList>
    </citation>
    <scope>NUCLEOTIDE SEQUENCE [LARGE SCALE GENOMIC DNA]</scope>
    <source>
        <strain evidence="7 8">LMGCF08</strain>
    </source>
</reference>
<comment type="caution">
    <text evidence="7">The sequence shown here is derived from an EMBL/GenBank/DDBJ whole genome shotgun (WGS) entry which is preliminary data.</text>
</comment>
<proteinExistence type="inferred from homology"/>
<evidence type="ECO:0000259" key="6">
    <source>
        <dbReference type="Pfam" id="PF00496"/>
    </source>
</evidence>
<evidence type="ECO:0000256" key="1">
    <source>
        <dbReference type="ARBA" id="ARBA00004196"/>
    </source>
</evidence>
<dbReference type="STRING" id="33968.BMS77_06935"/>
<keyword evidence="4" id="KW-0732">Signal</keyword>
<dbReference type="RefSeq" id="WP_004914270.1">
    <property type="nucleotide sequence ID" value="NZ_MPLS01000021.1"/>
</dbReference>
<evidence type="ECO:0000256" key="4">
    <source>
        <dbReference type="ARBA" id="ARBA00022729"/>
    </source>
</evidence>
<dbReference type="GO" id="GO:0015833">
    <property type="term" value="P:peptide transport"/>
    <property type="evidence" value="ECO:0007669"/>
    <property type="project" value="UniProtKB-KW"/>
</dbReference>
<dbReference type="Proteomes" id="UP000192288">
    <property type="component" value="Unassembled WGS sequence"/>
</dbReference>
<evidence type="ECO:0000256" key="3">
    <source>
        <dbReference type="ARBA" id="ARBA00022448"/>
    </source>
</evidence>
<protein>
    <submittedName>
        <fullName evidence="7">ABC transporter substrate-binding protein</fullName>
    </submittedName>
</protein>
<dbReference type="FunFam" id="3.90.76.10:FF:000001">
    <property type="entry name" value="Oligopeptide ABC transporter substrate-binding protein"/>
    <property type="match status" value="1"/>
</dbReference>
<feature type="domain" description="Solute-binding protein family 5" evidence="6">
    <location>
        <begin position="78"/>
        <end position="463"/>
    </location>
</feature>
<evidence type="ECO:0000256" key="2">
    <source>
        <dbReference type="ARBA" id="ARBA00005695"/>
    </source>
</evidence>
<dbReference type="Pfam" id="PF00496">
    <property type="entry name" value="SBP_bac_5"/>
    <property type="match status" value="1"/>
</dbReference>
<dbReference type="Gene3D" id="3.10.105.10">
    <property type="entry name" value="Dipeptide-binding Protein, Domain 3"/>
    <property type="match status" value="1"/>
</dbReference>
<comment type="similarity">
    <text evidence="2">Belongs to the bacterial solute-binding protein 5 family.</text>
</comment>
<evidence type="ECO:0000256" key="5">
    <source>
        <dbReference type="ARBA" id="ARBA00022856"/>
    </source>
</evidence>
<keyword evidence="5" id="KW-0571">Peptide transport</keyword>
<dbReference type="PANTHER" id="PTHR30290">
    <property type="entry name" value="PERIPLASMIC BINDING COMPONENT OF ABC TRANSPORTER"/>
    <property type="match status" value="1"/>
</dbReference>
<dbReference type="InterPro" id="IPR039424">
    <property type="entry name" value="SBP_5"/>
</dbReference>
<dbReference type="Gene3D" id="3.40.190.10">
    <property type="entry name" value="Periplasmic binding protein-like II"/>
    <property type="match status" value="1"/>
</dbReference>
<sequence>MKTWQKLTIGGVVVVAVVGGTRAAGLWGGSNSSSDKTIHFSLPTPLNGLDSATITDEYSMDVVGNAGEGLLRADKNGKPQLALAKSIKSSTDGKTWTITLRNGLKWSDGSKLTAKDVVYAWQRANDQKTASEYAYLYSGIKNADAIQAGKVDKKTLGITASGNTLTVSLEKPMPQFKSLLTFPTFFPQKQSFVEKYGKKYGTTASKTLYNGPYVFKGWNGTNNKFKLVKNKYYWDAKAVKTPEIDLQVIQKPEVAVQMYKTGKLDSALVNTPQLSEANKNNKGYRITPQATTVFLAYNQSGNVKALNNTKIRQALNLVTNRSELNSQVLSGTSTPATSFTPKGLSSVNGTDFATYAKQDYKYNKAKAQKLFQEGLKELGEQSITLEIEADTDRVANAKDVVNYLQGQWSKNLPGLKVTEKFVPFKQRLQDGSNANFQIMLTQWGADYAEPTTFLDLASTGNANNYNHNSNADYDALWNKAKGVDATNDTKRAADEKGLEKIINQQAILNPLYYQAQPELVNPDVTGFYHHAVGVPLDFKLAARK</sequence>
<keyword evidence="3" id="KW-0813">Transport</keyword>
<dbReference type="InterPro" id="IPR000914">
    <property type="entry name" value="SBP_5_dom"/>
</dbReference>
<dbReference type="Gene3D" id="3.90.76.10">
    <property type="entry name" value="Dipeptide-binding Protein, Domain 1"/>
    <property type="match status" value="1"/>
</dbReference>
<dbReference type="CDD" id="cd08504">
    <property type="entry name" value="PBP2_OppA"/>
    <property type="match status" value="1"/>
</dbReference>
<dbReference type="InterPro" id="IPR030678">
    <property type="entry name" value="Peptide/Ni-bd"/>
</dbReference>
<keyword evidence="5" id="KW-0653">Protein transport</keyword>
<gene>
    <name evidence="7" type="ORF">BMR96_06445</name>
</gene>
<evidence type="ECO:0000313" key="7">
    <source>
        <dbReference type="EMBL" id="ORI97557.1"/>
    </source>
</evidence>
<dbReference type="eggNOG" id="COG4166">
    <property type="taxonomic scope" value="Bacteria"/>
</dbReference>
<organism evidence="7 8">
    <name type="scientific">Leuconostoc pseudomesenteroides</name>
    <dbReference type="NCBI Taxonomy" id="33968"/>
    <lineage>
        <taxon>Bacteria</taxon>
        <taxon>Bacillati</taxon>
        <taxon>Bacillota</taxon>
        <taxon>Bacilli</taxon>
        <taxon>Lactobacillales</taxon>
        <taxon>Lactobacillaceae</taxon>
        <taxon>Leuconostoc</taxon>
    </lineage>
</organism>
<dbReference type="SUPFAM" id="SSF53850">
    <property type="entry name" value="Periplasmic binding protein-like II"/>
    <property type="match status" value="1"/>
</dbReference>
<comment type="subcellular location">
    <subcellularLocation>
        <location evidence="1">Cell envelope</location>
    </subcellularLocation>
</comment>
<dbReference type="GO" id="GO:0030313">
    <property type="term" value="C:cell envelope"/>
    <property type="evidence" value="ECO:0007669"/>
    <property type="project" value="UniProtKB-SubCell"/>
</dbReference>
<dbReference type="GO" id="GO:0043190">
    <property type="term" value="C:ATP-binding cassette (ABC) transporter complex"/>
    <property type="evidence" value="ECO:0007669"/>
    <property type="project" value="InterPro"/>
</dbReference>